<dbReference type="GeneID" id="8580272"/>
<reference evidence="3 4" key="1">
    <citation type="journal article" date="2003" name="PLoS Biol.">
        <title>The genome sequence of Caenorhabditis briggsae: a platform for comparative genomics.</title>
        <authorList>
            <person name="Stein L.D."/>
            <person name="Bao Z."/>
            <person name="Blasiar D."/>
            <person name="Blumenthal T."/>
            <person name="Brent M.R."/>
            <person name="Chen N."/>
            <person name="Chinwalla A."/>
            <person name="Clarke L."/>
            <person name="Clee C."/>
            <person name="Coghlan A."/>
            <person name="Coulson A."/>
            <person name="D'Eustachio P."/>
            <person name="Fitch D.H."/>
            <person name="Fulton L.A."/>
            <person name="Fulton R.E."/>
            <person name="Griffiths-Jones S."/>
            <person name="Harris T.W."/>
            <person name="Hillier L.W."/>
            <person name="Kamath R."/>
            <person name="Kuwabara P.E."/>
            <person name="Mardis E.R."/>
            <person name="Marra M.A."/>
            <person name="Miner T.L."/>
            <person name="Minx P."/>
            <person name="Mullikin J.C."/>
            <person name="Plumb R.W."/>
            <person name="Rogers J."/>
            <person name="Schein J.E."/>
            <person name="Sohrmann M."/>
            <person name="Spieth J."/>
            <person name="Stajich J.E."/>
            <person name="Wei C."/>
            <person name="Willey D."/>
            <person name="Wilson R.K."/>
            <person name="Durbin R."/>
            <person name="Waterston R.H."/>
        </authorList>
    </citation>
    <scope>NUCLEOTIDE SEQUENCE [LARGE SCALE GENOMIC DNA]</scope>
    <source>
        <strain evidence="3 4">AF16</strain>
    </source>
</reference>
<reference evidence="3 4" key="2">
    <citation type="journal article" date="2011" name="PLoS Genet.">
        <title>Caenorhabditis briggsae recombinant inbred line genotypes reveal inter-strain incompatibility and the evolution of recombination.</title>
        <authorList>
            <person name="Ross J.A."/>
            <person name="Koboldt D.C."/>
            <person name="Staisch J.E."/>
            <person name="Chamberlin H.M."/>
            <person name="Gupta B.P."/>
            <person name="Miller R.D."/>
            <person name="Baird S.E."/>
            <person name="Haag E.S."/>
        </authorList>
    </citation>
    <scope>NUCLEOTIDE SEQUENCE [LARGE SCALE GENOMIC DNA]</scope>
    <source>
        <strain evidence="3 4">AF16</strain>
    </source>
</reference>
<dbReference type="KEGG" id="cbr:CBG_22818"/>
<dbReference type="WormBase" id="CBG22818">
    <property type="protein sequence ID" value="CBP48908"/>
    <property type="gene ID" value="WBGene00041286"/>
</dbReference>
<protein>
    <submittedName>
        <fullName evidence="3">Protein CBG22818</fullName>
    </submittedName>
</protein>
<name>A8Y347_CAEBR</name>
<dbReference type="RefSeq" id="XP_002638275.1">
    <property type="nucleotide sequence ID" value="XM_002638229.1"/>
</dbReference>
<evidence type="ECO:0000313" key="3">
    <source>
        <dbReference type="EMBL" id="CAP39316.1"/>
    </source>
</evidence>
<feature type="transmembrane region" description="Helical" evidence="2">
    <location>
        <begin position="289"/>
        <end position="308"/>
    </location>
</feature>
<keyword evidence="2" id="KW-1133">Transmembrane helix</keyword>
<feature type="transmembrane region" description="Helical" evidence="2">
    <location>
        <begin position="237"/>
        <end position="256"/>
    </location>
</feature>
<accession>A8Y347</accession>
<proteinExistence type="predicted"/>
<organism evidence="3 4">
    <name type="scientific">Caenorhabditis briggsae</name>
    <dbReference type="NCBI Taxonomy" id="6238"/>
    <lineage>
        <taxon>Eukaryota</taxon>
        <taxon>Metazoa</taxon>
        <taxon>Ecdysozoa</taxon>
        <taxon>Nematoda</taxon>
        <taxon>Chromadorea</taxon>
        <taxon>Rhabditida</taxon>
        <taxon>Rhabditina</taxon>
        <taxon>Rhabditomorpha</taxon>
        <taxon>Rhabditoidea</taxon>
        <taxon>Rhabditidae</taxon>
        <taxon>Peloderinae</taxon>
        <taxon>Caenorhabditis</taxon>
    </lineage>
</organism>
<feature type="region of interest" description="Disordered" evidence="1">
    <location>
        <begin position="1"/>
        <end position="22"/>
    </location>
</feature>
<dbReference type="Proteomes" id="UP000008549">
    <property type="component" value="Unassembled WGS sequence"/>
</dbReference>
<dbReference type="AlphaFoldDB" id="A8Y347"/>
<gene>
    <name evidence="3 5" type="ORF">CBG22818</name>
    <name evidence="3" type="ORF">CBG_22818</name>
</gene>
<keyword evidence="4" id="KW-1185">Reference proteome</keyword>
<dbReference type="EMBL" id="HE600994">
    <property type="protein sequence ID" value="CAP39316.1"/>
    <property type="molecule type" value="Genomic_DNA"/>
</dbReference>
<sequence>MKTNGQVRKKLFKGQRRTDGHTNRTIPLKHAWTMEERSAWIGMQMEIQQFRWNMYTGYCSGKIWIETLHNVVRSIIPSNTTLKHDKRGNWRFIFISNYTTGLDKLKNAPFDEDTVYKNLYWHRVEHINPFQSAIACYEKANLGYGFKIMCLFGFEKDIDVSSWKSRRGNMNCGPNYRKEQTTERSKLQKGAYVLWKRRQTATLPKELEDYVEVDGDDYDEDFPTGEPLLDSGFENFLQFWITVVFVLCHCAILIIHDHKINVCQLKNRNQFSIYFPIDNKIITIKMKTIFIMFLLISTLIITSSTVTLDKQQSDFIDSINKERRYFAKAKQIGNMHKLYCDQNLQIFVNQLKVEDSRNNSYLTPVLSMDQNGISELNRARDKWWPNNTDFVFVYTRHEYMYPLQTTVACVRTEFWPRYNYSCFFGPK</sequence>
<evidence type="ECO:0000256" key="2">
    <source>
        <dbReference type="SAM" id="Phobius"/>
    </source>
</evidence>
<evidence type="ECO:0000256" key="1">
    <source>
        <dbReference type="SAM" id="MobiDB-lite"/>
    </source>
</evidence>
<dbReference type="InParanoid" id="A8Y347"/>
<dbReference type="HOGENOM" id="CLU_642876_0_0_1"/>
<keyword evidence="2" id="KW-0812">Transmembrane</keyword>
<keyword evidence="2" id="KW-0472">Membrane</keyword>
<dbReference type="CTD" id="8580272"/>
<evidence type="ECO:0000313" key="4">
    <source>
        <dbReference type="Proteomes" id="UP000008549"/>
    </source>
</evidence>
<evidence type="ECO:0000313" key="5">
    <source>
        <dbReference type="WormBase" id="CBG22818"/>
    </source>
</evidence>